<dbReference type="Proteomes" id="UP000176406">
    <property type="component" value="Unassembled WGS sequence"/>
</dbReference>
<dbReference type="Gene3D" id="1.10.1330.10">
    <property type="entry name" value="Dockerin domain"/>
    <property type="match status" value="1"/>
</dbReference>
<sequence>MKKWLYIILIVFTASVLGFSVFILKSSPAQAGVSVSVTVSICGNSTIDSGAEQCDNGGSNGACPATCSASCTTNSCGGSGSPGGGGGGGSAAPTTKVVLQGKAYPLAPIAVLIDGKTSAVIKADSGANFKIEFPIVNSGIYTFSLWAEDKEGRRSITLSFTVTIGYGMTTTISNIFLPPTIELEKFNVLPGELLDISGQTSPESEMTISVQSPQEITQKTRASGLGDWQYSLNTVDLEEGSHATRVNAKDPSGLVSAFSKVLGFYVGKYSASQVCLQADFNKDGKTSLIDFSIMLFWWGKSNPCVDQNQDGVVNLPDFSILMYYWTG</sequence>
<reference evidence="2 3" key="1">
    <citation type="journal article" date="2016" name="Nat. Commun.">
        <title>Thousands of microbial genomes shed light on interconnected biogeochemical processes in an aquifer system.</title>
        <authorList>
            <person name="Anantharaman K."/>
            <person name="Brown C.T."/>
            <person name="Hug L.A."/>
            <person name="Sharon I."/>
            <person name="Castelle C.J."/>
            <person name="Probst A.J."/>
            <person name="Thomas B.C."/>
            <person name="Singh A."/>
            <person name="Wilkins M.J."/>
            <person name="Karaoz U."/>
            <person name="Brodie E.L."/>
            <person name="Williams K.H."/>
            <person name="Hubbard S.S."/>
            <person name="Banfield J.F."/>
        </authorList>
    </citation>
    <scope>NUCLEOTIDE SEQUENCE [LARGE SCALE GENOMIC DNA]</scope>
</reference>
<protein>
    <recommendedName>
        <fullName evidence="4">Dockerin domain-containing protein</fullName>
    </recommendedName>
</protein>
<dbReference type="SUPFAM" id="SSF63446">
    <property type="entry name" value="Type I dockerin domain"/>
    <property type="match status" value="1"/>
</dbReference>
<organism evidence="2 3">
    <name type="scientific">Candidatus Nealsonbacteria bacterium RIFCSPLOWO2_01_FULL_41_9</name>
    <dbReference type="NCBI Taxonomy" id="1801671"/>
    <lineage>
        <taxon>Bacteria</taxon>
        <taxon>Candidatus Nealsoniibacteriota</taxon>
    </lineage>
</organism>
<evidence type="ECO:0008006" key="4">
    <source>
        <dbReference type="Google" id="ProtNLM"/>
    </source>
</evidence>
<evidence type="ECO:0000313" key="2">
    <source>
        <dbReference type="EMBL" id="OGZ23033.1"/>
    </source>
</evidence>
<dbReference type="EMBL" id="MHMG01000027">
    <property type="protein sequence ID" value="OGZ23033.1"/>
    <property type="molecule type" value="Genomic_DNA"/>
</dbReference>
<dbReference type="AlphaFoldDB" id="A0A1G2EB06"/>
<proteinExistence type="predicted"/>
<name>A0A1G2EB06_9BACT</name>
<comment type="caution">
    <text evidence="2">The sequence shown here is derived from an EMBL/GenBank/DDBJ whole genome shotgun (WGS) entry which is preliminary data.</text>
</comment>
<dbReference type="InterPro" id="IPR036439">
    <property type="entry name" value="Dockerin_dom_sf"/>
</dbReference>
<dbReference type="GO" id="GO:0000272">
    <property type="term" value="P:polysaccharide catabolic process"/>
    <property type="evidence" value="ECO:0007669"/>
    <property type="project" value="InterPro"/>
</dbReference>
<evidence type="ECO:0000256" key="1">
    <source>
        <dbReference type="SAM" id="SignalP"/>
    </source>
</evidence>
<feature type="signal peptide" evidence="1">
    <location>
        <begin position="1"/>
        <end position="31"/>
    </location>
</feature>
<keyword evidence="1" id="KW-0732">Signal</keyword>
<accession>A0A1G2EB06</accession>
<evidence type="ECO:0000313" key="3">
    <source>
        <dbReference type="Proteomes" id="UP000176406"/>
    </source>
</evidence>
<gene>
    <name evidence="2" type="ORF">A3A08_00020</name>
</gene>
<feature type="chain" id="PRO_5009582704" description="Dockerin domain-containing protein" evidence="1">
    <location>
        <begin position="32"/>
        <end position="327"/>
    </location>
</feature>